<dbReference type="AlphaFoldDB" id="A0A2T0X430"/>
<organism evidence="2 3">
    <name type="scientific">Hasllibacter halocynthiae</name>
    <dbReference type="NCBI Taxonomy" id="595589"/>
    <lineage>
        <taxon>Bacteria</taxon>
        <taxon>Pseudomonadati</taxon>
        <taxon>Pseudomonadota</taxon>
        <taxon>Alphaproteobacteria</taxon>
        <taxon>Rhodobacterales</taxon>
        <taxon>Roseobacteraceae</taxon>
        <taxon>Hasllibacter</taxon>
    </lineage>
</organism>
<proteinExistence type="predicted"/>
<dbReference type="InterPro" id="IPR021109">
    <property type="entry name" value="Peptidase_aspartic_dom_sf"/>
</dbReference>
<evidence type="ECO:0000313" key="3">
    <source>
        <dbReference type="Proteomes" id="UP000238801"/>
    </source>
</evidence>
<dbReference type="InterPro" id="IPR008503">
    <property type="entry name" value="Asp_endopeptidase"/>
</dbReference>
<name>A0A2T0X430_9RHOB</name>
<reference evidence="2 3" key="1">
    <citation type="submission" date="2018-03" db="EMBL/GenBank/DDBJ databases">
        <title>Genomic Encyclopedia of Archaeal and Bacterial Type Strains, Phase II (KMG-II): from individual species to whole genera.</title>
        <authorList>
            <person name="Goeker M."/>
        </authorList>
    </citation>
    <scope>NUCLEOTIDE SEQUENCE [LARGE SCALE GENOMIC DNA]</scope>
    <source>
        <strain evidence="2 3">DSM 29318</strain>
    </source>
</reference>
<protein>
    <recommendedName>
        <fullName evidence="1">Retropepsin-like aspartic endopeptidase domain-containing protein</fullName>
    </recommendedName>
</protein>
<feature type="domain" description="Retropepsin-like aspartic endopeptidase" evidence="1">
    <location>
        <begin position="12"/>
        <end position="145"/>
    </location>
</feature>
<dbReference type="OrthoDB" id="9782977at2"/>
<dbReference type="Proteomes" id="UP000238801">
    <property type="component" value="Unassembled WGS sequence"/>
</dbReference>
<dbReference type="PANTHER" id="PTHR38037:SF2">
    <property type="entry name" value="ATP-DEPENDENT ZINC PROTEASE DOMAIN-CONTAINING PROTEIN-RELATED"/>
    <property type="match status" value="1"/>
</dbReference>
<dbReference type="Gene3D" id="2.40.70.10">
    <property type="entry name" value="Acid Proteases"/>
    <property type="match status" value="1"/>
</dbReference>
<accession>A0A2T0X430</accession>
<sequence length="155" mass="17522">MDTSHRRREPQVIGWRETVALPDILPAPFTGKFDSGARSSALHATRIRLRTVDGEDWVEFRPARLKGRPAPETMRLPLHDERDVTNTGGTPESRVFVRTRLKLGRRIWRIELSLTDRGRMTHPVILGRTAVAGRGILLDCGHSFLLTEPLKEAKA</sequence>
<dbReference type="SUPFAM" id="SSF50630">
    <property type="entry name" value="Acid proteases"/>
    <property type="match status" value="1"/>
</dbReference>
<dbReference type="Pfam" id="PF05618">
    <property type="entry name" value="Zn_protease"/>
    <property type="match status" value="1"/>
</dbReference>
<evidence type="ECO:0000313" key="2">
    <source>
        <dbReference type="EMBL" id="PRY93706.1"/>
    </source>
</evidence>
<dbReference type="EMBL" id="PVTT01000002">
    <property type="protein sequence ID" value="PRY93706.1"/>
    <property type="molecule type" value="Genomic_DNA"/>
</dbReference>
<gene>
    <name evidence="2" type="ORF">BCF33_2589</name>
</gene>
<dbReference type="PANTHER" id="PTHR38037">
    <property type="entry name" value="ZN_PROTEASE DOMAIN-CONTAINING PROTEIN"/>
    <property type="match status" value="1"/>
</dbReference>
<keyword evidence="3" id="KW-1185">Reference proteome</keyword>
<comment type="caution">
    <text evidence="2">The sequence shown here is derived from an EMBL/GenBank/DDBJ whole genome shotgun (WGS) entry which is preliminary data.</text>
</comment>
<dbReference type="RefSeq" id="WP_106161266.1">
    <property type="nucleotide sequence ID" value="NZ_PVTT01000002.1"/>
</dbReference>
<evidence type="ECO:0000259" key="1">
    <source>
        <dbReference type="Pfam" id="PF05618"/>
    </source>
</evidence>